<comment type="caution">
    <text evidence="1">The sequence shown here is derived from an EMBL/GenBank/DDBJ whole genome shotgun (WGS) entry which is preliminary data.</text>
</comment>
<name>X0URD6_9ZZZZ</name>
<dbReference type="AlphaFoldDB" id="X0URD6"/>
<accession>X0URD6</accession>
<evidence type="ECO:0000313" key="1">
    <source>
        <dbReference type="EMBL" id="GAG08270.1"/>
    </source>
</evidence>
<reference evidence="1" key="1">
    <citation type="journal article" date="2014" name="Front. Microbiol.">
        <title>High frequency of phylogenetically diverse reductive dehalogenase-homologous genes in deep subseafloor sedimentary metagenomes.</title>
        <authorList>
            <person name="Kawai M."/>
            <person name="Futagami T."/>
            <person name="Toyoda A."/>
            <person name="Takaki Y."/>
            <person name="Nishi S."/>
            <person name="Hori S."/>
            <person name="Arai W."/>
            <person name="Tsubouchi T."/>
            <person name="Morono Y."/>
            <person name="Uchiyama I."/>
            <person name="Ito T."/>
            <person name="Fujiyama A."/>
            <person name="Inagaki F."/>
            <person name="Takami H."/>
        </authorList>
    </citation>
    <scope>NUCLEOTIDE SEQUENCE</scope>
    <source>
        <strain evidence="1">Expedition CK06-06</strain>
    </source>
</reference>
<sequence length="30" mass="3560">RHSCHRWDKRDEAAWGYDIGGNSPETEETR</sequence>
<protein>
    <submittedName>
        <fullName evidence="1">Uncharacterized protein</fullName>
    </submittedName>
</protein>
<gene>
    <name evidence="1" type="ORF">S01H1_44550</name>
</gene>
<proteinExistence type="predicted"/>
<feature type="non-terminal residue" evidence="1">
    <location>
        <position position="1"/>
    </location>
</feature>
<dbReference type="EMBL" id="BARS01028418">
    <property type="protein sequence ID" value="GAG08270.1"/>
    <property type="molecule type" value="Genomic_DNA"/>
</dbReference>
<organism evidence="1">
    <name type="scientific">marine sediment metagenome</name>
    <dbReference type="NCBI Taxonomy" id="412755"/>
    <lineage>
        <taxon>unclassified sequences</taxon>
        <taxon>metagenomes</taxon>
        <taxon>ecological metagenomes</taxon>
    </lineage>
</organism>